<accession>A0A6G4WLK5</accession>
<reference evidence="2 3" key="1">
    <citation type="submission" date="2020-02" db="EMBL/GenBank/DDBJ databases">
        <title>Genome sequence of strain CCNWXJ40-4.</title>
        <authorList>
            <person name="Gao J."/>
            <person name="Sun J."/>
        </authorList>
    </citation>
    <scope>NUCLEOTIDE SEQUENCE [LARGE SCALE GENOMIC DNA]</scope>
    <source>
        <strain evidence="2 3">CCNWXJ 40-4</strain>
    </source>
</reference>
<comment type="caution">
    <text evidence="2">The sequence shown here is derived from an EMBL/GenBank/DDBJ whole genome shotgun (WGS) entry which is preliminary data.</text>
</comment>
<evidence type="ECO:0000256" key="1">
    <source>
        <dbReference type="ARBA" id="ARBA00022649"/>
    </source>
</evidence>
<dbReference type="AlphaFoldDB" id="A0A6G4WLK5"/>
<proteinExistence type="predicted"/>
<evidence type="ECO:0000313" key="3">
    <source>
        <dbReference type="Proteomes" id="UP001642900"/>
    </source>
</evidence>
<protein>
    <submittedName>
        <fullName evidence="2">Type II toxin-antitoxin system RelE/ParE family toxin</fullName>
    </submittedName>
</protein>
<dbReference type="EMBL" id="JAAKZF010000086">
    <property type="protein sequence ID" value="NGO55238.1"/>
    <property type="molecule type" value="Genomic_DNA"/>
</dbReference>
<dbReference type="InterPro" id="IPR035093">
    <property type="entry name" value="RelE/ParE_toxin_dom_sf"/>
</dbReference>
<keyword evidence="3" id="KW-1185">Reference proteome</keyword>
<organism evidence="2 3">
    <name type="scientific">Allomesorhizobium camelthorni</name>
    <dbReference type="NCBI Taxonomy" id="475069"/>
    <lineage>
        <taxon>Bacteria</taxon>
        <taxon>Pseudomonadati</taxon>
        <taxon>Pseudomonadota</taxon>
        <taxon>Alphaproteobacteria</taxon>
        <taxon>Hyphomicrobiales</taxon>
        <taxon>Phyllobacteriaceae</taxon>
        <taxon>Allomesorhizobium</taxon>
    </lineage>
</organism>
<dbReference type="Pfam" id="PF05016">
    <property type="entry name" value="ParE_toxin"/>
    <property type="match status" value="1"/>
</dbReference>
<dbReference type="Gene3D" id="3.30.2310.20">
    <property type="entry name" value="RelE-like"/>
    <property type="match status" value="1"/>
</dbReference>
<dbReference type="Proteomes" id="UP001642900">
    <property type="component" value="Unassembled WGS sequence"/>
</dbReference>
<keyword evidence="1" id="KW-1277">Toxin-antitoxin system</keyword>
<name>A0A6G4WLK5_9HYPH</name>
<evidence type="ECO:0000313" key="2">
    <source>
        <dbReference type="EMBL" id="NGO55238.1"/>
    </source>
</evidence>
<sequence>MRFEVRLTDEAEADLRDIFDFVSSQASVARAQAYVNRIIGFLAGLDVFPERGTIREDIKPGLRIIGFERSACIAFLVEGDSVVILRVLYAGRQVEFGA</sequence>
<gene>
    <name evidence="2" type="ORF">G6N73_29870</name>
</gene>
<dbReference type="InterPro" id="IPR007712">
    <property type="entry name" value="RelE/ParE_toxin"/>
</dbReference>